<proteinExistence type="predicted"/>
<reference evidence="3" key="1">
    <citation type="submission" date="2014-05" db="EMBL/GenBank/DDBJ databases">
        <title>The genome and life-stage specific transcriptomes of Globodera pallida elucidate key aspects of plant parasitism by a cyst nematode.</title>
        <authorList>
            <person name="Cotton J.A."/>
            <person name="Lilley C.J."/>
            <person name="Jones L.M."/>
            <person name="Kikuchi T."/>
            <person name="Reid A.J."/>
            <person name="Thorpe P."/>
            <person name="Tsai I.J."/>
            <person name="Beasley H."/>
            <person name="Blok V."/>
            <person name="Cock P.J.A."/>
            <person name="Van den Akker S.E."/>
            <person name="Holroyd N."/>
            <person name="Hunt M."/>
            <person name="Mantelin S."/>
            <person name="Naghra H."/>
            <person name="Pain A."/>
            <person name="Palomares-Rius J.E."/>
            <person name="Zarowiecki M."/>
            <person name="Berriman M."/>
            <person name="Jones J.T."/>
            <person name="Urwin P.E."/>
        </authorList>
    </citation>
    <scope>NUCLEOTIDE SEQUENCE [LARGE SCALE GENOMIC DNA]</scope>
    <source>
        <strain evidence="3">Lindley</strain>
    </source>
</reference>
<sequence length="177" mass="20050">MNMSLPTESIIDDITTPDQEHLWPNLTNLDPSEQLRLLRGRIAQLERQQTINSSSSSASFDFPAQNAKRTKIGDADTLGDRTEIEEEKSHGEKEARVAEFARYREKITKVELELKEVKEELKNTKELVDKKAQSDQKAMLERLNALEQTANSEQQKDDQKALIAVIDQVGLNFKGIG</sequence>
<evidence type="ECO:0000256" key="1">
    <source>
        <dbReference type="SAM" id="Coils"/>
    </source>
</evidence>
<feature type="compositionally biased region" description="Basic and acidic residues" evidence="2">
    <location>
        <begin position="71"/>
        <end position="92"/>
    </location>
</feature>
<evidence type="ECO:0000313" key="3">
    <source>
        <dbReference type="Proteomes" id="UP000050741"/>
    </source>
</evidence>
<keyword evidence="1" id="KW-0175">Coiled coil</keyword>
<dbReference type="WBParaSite" id="GPLIN_000312000">
    <property type="protein sequence ID" value="GPLIN_000312000"/>
    <property type="gene ID" value="GPLIN_000312000"/>
</dbReference>
<protein>
    <submittedName>
        <fullName evidence="4">RAB6-interacting golgin</fullName>
    </submittedName>
</protein>
<evidence type="ECO:0000313" key="4">
    <source>
        <dbReference type="WBParaSite" id="GPLIN_000312000"/>
    </source>
</evidence>
<evidence type="ECO:0000256" key="2">
    <source>
        <dbReference type="SAM" id="MobiDB-lite"/>
    </source>
</evidence>
<reference evidence="4" key="2">
    <citation type="submission" date="2016-06" db="UniProtKB">
        <authorList>
            <consortium name="WormBaseParasite"/>
        </authorList>
    </citation>
    <scope>IDENTIFICATION</scope>
</reference>
<dbReference type="Proteomes" id="UP000050741">
    <property type="component" value="Unassembled WGS sequence"/>
</dbReference>
<name>A0A183BR84_GLOPA</name>
<accession>A0A183BR84</accession>
<dbReference type="AlphaFoldDB" id="A0A183BR84"/>
<organism evidence="3 4">
    <name type="scientific">Globodera pallida</name>
    <name type="common">Potato cyst nematode worm</name>
    <name type="synonym">Heterodera pallida</name>
    <dbReference type="NCBI Taxonomy" id="36090"/>
    <lineage>
        <taxon>Eukaryota</taxon>
        <taxon>Metazoa</taxon>
        <taxon>Ecdysozoa</taxon>
        <taxon>Nematoda</taxon>
        <taxon>Chromadorea</taxon>
        <taxon>Rhabditida</taxon>
        <taxon>Tylenchina</taxon>
        <taxon>Tylenchomorpha</taxon>
        <taxon>Tylenchoidea</taxon>
        <taxon>Heteroderidae</taxon>
        <taxon>Heteroderinae</taxon>
        <taxon>Globodera</taxon>
    </lineage>
</organism>
<feature type="region of interest" description="Disordered" evidence="2">
    <location>
        <begin position="68"/>
        <end position="92"/>
    </location>
</feature>
<keyword evidence="3" id="KW-1185">Reference proteome</keyword>
<feature type="coiled-coil region" evidence="1">
    <location>
        <begin position="100"/>
        <end position="156"/>
    </location>
</feature>